<evidence type="ECO:0000259" key="1">
    <source>
        <dbReference type="Pfam" id="PF23728"/>
    </source>
</evidence>
<comment type="caution">
    <text evidence="2">The sequence shown here is derived from an EMBL/GenBank/DDBJ whole genome shotgun (WGS) entry which is preliminary data.</text>
</comment>
<gene>
    <name evidence="2" type="ORF">EK386_04505</name>
</gene>
<name>A0A432LEN1_9BACI</name>
<dbReference type="Proteomes" id="UP000287910">
    <property type="component" value="Unassembled WGS sequence"/>
</dbReference>
<organism evidence="2 3">
    <name type="scientific">Lysinibacillus antri</name>
    <dbReference type="NCBI Taxonomy" id="2498145"/>
    <lineage>
        <taxon>Bacteria</taxon>
        <taxon>Bacillati</taxon>
        <taxon>Bacillota</taxon>
        <taxon>Bacilli</taxon>
        <taxon>Bacillales</taxon>
        <taxon>Bacillaceae</taxon>
        <taxon>Lysinibacillus</taxon>
    </lineage>
</organism>
<feature type="domain" description="Tubby C-terminal" evidence="1">
    <location>
        <begin position="3"/>
        <end position="171"/>
    </location>
</feature>
<reference evidence="2 3" key="1">
    <citation type="submission" date="2018-12" db="EMBL/GenBank/DDBJ databases">
        <title>Lysinibacillus antri sp. nov., isolated from a cave soil.</title>
        <authorList>
            <person name="Narsing Rao M.P."/>
            <person name="Zhang H."/>
            <person name="Dong Z.-Y."/>
            <person name="Niu X.-K."/>
            <person name="Zhang K."/>
            <person name="Fang B.-Z."/>
            <person name="Kang Y.-Q."/>
            <person name="Xiao M."/>
            <person name="Li W.-J."/>
        </authorList>
    </citation>
    <scope>NUCLEOTIDE SEQUENCE [LARGE SCALE GENOMIC DNA]</scope>
    <source>
        <strain evidence="2 3">SYSU K30002</strain>
    </source>
</reference>
<evidence type="ECO:0000313" key="2">
    <source>
        <dbReference type="EMBL" id="RUL55591.1"/>
    </source>
</evidence>
<dbReference type="EMBL" id="RYYR01000004">
    <property type="protein sequence ID" value="RUL55591.1"/>
    <property type="molecule type" value="Genomic_DNA"/>
</dbReference>
<sequence length="173" mass="20870">MHYNYTHPKEIEYTGEIQVFDEKGQLVAISKRIYDNQFKQKLDRMFDYRYFLKYDIYNANNEKELIIKKISRRGKLWYEAVDTKRQKTYIISYENWRIGIPELYISDGEIKIQINKEMEDWSEFVFENEIIAKWKAEFKDDQFEMTLVIHDNSPLQNVAFFIGVCQATLFVGA</sequence>
<protein>
    <submittedName>
        <fullName evidence="2">Peptide ABC transporter ATPase</fullName>
    </submittedName>
</protein>
<keyword evidence="3" id="KW-1185">Reference proteome</keyword>
<evidence type="ECO:0000313" key="3">
    <source>
        <dbReference type="Proteomes" id="UP000287910"/>
    </source>
</evidence>
<dbReference type="Pfam" id="PF23728">
    <property type="entry name" value="Tubby_C_like"/>
    <property type="match status" value="1"/>
</dbReference>
<accession>A0A432LEN1</accession>
<dbReference type="AlphaFoldDB" id="A0A432LEN1"/>
<proteinExistence type="predicted"/>
<dbReference type="InterPro" id="IPR056944">
    <property type="entry name" value="Tubby_C-like"/>
</dbReference>
<dbReference type="RefSeq" id="WP_126657831.1">
    <property type="nucleotide sequence ID" value="NZ_RYYR01000004.1"/>
</dbReference>